<dbReference type="GO" id="GO:0004674">
    <property type="term" value="F:protein serine/threonine kinase activity"/>
    <property type="evidence" value="ECO:0007669"/>
    <property type="project" value="UniProtKB-KW"/>
</dbReference>
<dbReference type="CDD" id="cd16936">
    <property type="entry name" value="HATPase_RsbW-like"/>
    <property type="match status" value="1"/>
</dbReference>
<dbReference type="PANTHER" id="PTHR35526">
    <property type="entry name" value="ANTI-SIGMA-F FACTOR RSBW-RELATED"/>
    <property type="match status" value="1"/>
</dbReference>
<comment type="caution">
    <text evidence="3">The sequence shown here is derived from an EMBL/GenBank/DDBJ whole genome shotgun (WGS) entry which is preliminary data.</text>
</comment>
<dbReference type="SUPFAM" id="SSF55874">
    <property type="entry name" value="ATPase domain of HSP90 chaperone/DNA topoisomerase II/histidine kinase"/>
    <property type="match status" value="1"/>
</dbReference>
<name>A0A6B3QAP6_STRTE</name>
<dbReference type="GO" id="GO:0005524">
    <property type="term" value="F:ATP binding"/>
    <property type="evidence" value="ECO:0007669"/>
    <property type="project" value="UniProtKB-KW"/>
</dbReference>
<dbReference type="PANTHER" id="PTHR35526:SF3">
    <property type="entry name" value="ANTI-SIGMA-F FACTOR RSBW"/>
    <property type="match status" value="1"/>
</dbReference>
<feature type="domain" description="Histidine kinase/HSP90-like ATPase" evidence="2">
    <location>
        <begin position="16"/>
        <end position="135"/>
    </location>
</feature>
<dbReference type="InterPro" id="IPR050267">
    <property type="entry name" value="Anti-sigma-factor_SerPK"/>
</dbReference>
<evidence type="ECO:0000313" key="3">
    <source>
        <dbReference type="EMBL" id="NEV85422.1"/>
    </source>
</evidence>
<evidence type="ECO:0000259" key="2">
    <source>
        <dbReference type="Pfam" id="PF13581"/>
    </source>
</evidence>
<dbReference type="RefSeq" id="WP_164457299.1">
    <property type="nucleotide sequence ID" value="NZ_JAAIFS010000001.1"/>
</dbReference>
<dbReference type="AlphaFoldDB" id="A0A6B3QAP6"/>
<keyword evidence="1" id="KW-0418">Kinase</keyword>
<dbReference type="InterPro" id="IPR036890">
    <property type="entry name" value="HATPase_C_sf"/>
</dbReference>
<protein>
    <submittedName>
        <fullName evidence="3">ATP-binding protein</fullName>
    </submittedName>
</protein>
<keyword evidence="1" id="KW-0723">Serine/threonine-protein kinase</keyword>
<proteinExistence type="predicted"/>
<evidence type="ECO:0000256" key="1">
    <source>
        <dbReference type="ARBA" id="ARBA00022527"/>
    </source>
</evidence>
<accession>A0A6B3QAP6</accession>
<dbReference type="InterPro" id="IPR003594">
    <property type="entry name" value="HATPase_dom"/>
</dbReference>
<dbReference type="EMBL" id="JAAIFS010000001">
    <property type="protein sequence ID" value="NEV85422.1"/>
    <property type="molecule type" value="Genomic_DNA"/>
</dbReference>
<sequence length="144" mass="15432">MPPHTSVTVRVFTQRFSSTPKGARLARLLAVQQLDDWGVPYSSEGSGNAAVIVAELASNAVAHGRVRGRDFELTLVLAGPTLRIAVSDARGERLPHVTGAPQLPETEAGRGLLLVAALASRWGVEPRQHIGKTVWAEYTLNETS</sequence>
<keyword evidence="3" id="KW-0067">ATP-binding</keyword>
<dbReference type="Gene3D" id="3.30.565.10">
    <property type="entry name" value="Histidine kinase-like ATPase, C-terminal domain"/>
    <property type="match status" value="1"/>
</dbReference>
<keyword evidence="3" id="KW-0547">Nucleotide-binding</keyword>
<gene>
    <name evidence="3" type="ORF">GUR47_01785</name>
</gene>
<keyword evidence="1" id="KW-0808">Transferase</keyword>
<dbReference type="Pfam" id="PF13581">
    <property type="entry name" value="HATPase_c_2"/>
    <property type="match status" value="1"/>
</dbReference>
<organism evidence="3">
    <name type="scientific">Streptomyces tendae</name>
    <dbReference type="NCBI Taxonomy" id="1932"/>
    <lineage>
        <taxon>Bacteria</taxon>
        <taxon>Bacillati</taxon>
        <taxon>Actinomycetota</taxon>
        <taxon>Actinomycetes</taxon>
        <taxon>Kitasatosporales</taxon>
        <taxon>Streptomycetaceae</taxon>
        <taxon>Streptomyces</taxon>
    </lineage>
</organism>
<reference evidence="3" key="1">
    <citation type="journal article" date="2020" name="Microorganisms">
        <title>Isolation, Genomic and Metabolomic Characterization of Streptomyces tendae VITAKN with Quorum Sensing Inhibitory Activity from Southern India.</title>
        <authorList>
            <person name="Ishaque N.M."/>
            <person name="Burgsdorf I."/>
            <person name="Limlingan Malit J.J."/>
            <person name="Saha S."/>
            <person name="Teta R."/>
            <person name="Ewe D."/>
            <person name="Kannabiran K."/>
            <person name="Hrouzek P."/>
            <person name="Steindler L."/>
            <person name="Costantino V."/>
            <person name="Saurav K."/>
        </authorList>
    </citation>
    <scope>NUCLEOTIDE SEQUENCE</scope>
    <source>
        <strain evidence="3">VITAKN</strain>
    </source>
</reference>